<organism evidence="1 2">
    <name type="scientific">Dreissena polymorpha</name>
    <name type="common">Zebra mussel</name>
    <name type="synonym">Mytilus polymorpha</name>
    <dbReference type="NCBI Taxonomy" id="45954"/>
    <lineage>
        <taxon>Eukaryota</taxon>
        <taxon>Metazoa</taxon>
        <taxon>Spiralia</taxon>
        <taxon>Lophotrochozoa</taxon>
        <taxon>Mollusca</taxon>
        <taxon>Bivalvia</taxon>
        <taxon>Autobranchia</taxon>
        <taxon>Heteroconchia</taxon>
        <taxon>Euheterodonta</taxon>
        <taxon>Imparidentia</taxon>
        <taxon>Neoheterodontei</taxon>
        <taxon>Myida</taxon>
        <taxon>Dreissenoidea</taxon>
        <taxon>Dreissenidae</taxon>
        <taxon>Dreissena</taxon>
    </lineage>
</organism>
<evidence type="ECO:0000313" key="2">
    <source>
        <dbReference type="Proteomes" id="UP000828390"/>
    </source>
</evidence>
<evidence type="ECO:0000313" key="1">
    <source>
        <dbReference type="EMBL" id="KAH3742001.1"/>
    </source>
</evidence>
<accession>A0A9D4I483</accession>
<dbReference type="EMBL" id="JAIWYP010000011">
    <property type="protein sequence ID" value="KAH3742001.1"/>
    <property type="molecule type" value="Genomic_DNA"/>
</dbReference>
<comment type="caution">
    <text evidence="1">The sequence shown here is derived from an EMBL/GenBank/DDBJ whole genome shotgun (WGS) entry which is preliminary data.</text>
</comment>
<keyword evidence="2" id="KW-1185">Reference proteome</keyword>
<reference evidence="1" key="1">
    <citation type="journal article" date="2019" name="bioRxiv">
        <title>The Genome of the Zebra Mussel, Dreissena polymorpha: A Resource for Invasive Species Research.</title>
        <authorList>
            <person name="McCartney M.A."/>
            <person name="Auch B."/>
            <person name="Kono T."/>
            <person name="Mallez S."/>
            <person name="Zhang Y."/>
            <person name="Obille A."/>
            <person name="Becker A."/>
            <person name="Abrahante J.E."/>
            <person name="Garbe J."/>
            <person name="Badalamenti J.P."/>
            <person name="Herman A."/>
            <person name="Mangelson H."/>
            <person name="Liachko I."/>
            <person name="Sullivan S."/>
            <person name="Sone E.D."/>
            <person name="Koren S."/>
            <person name="Silverstein K.A.T."/>
            <person name="Beckman K.B."/>
            <person name="Gohl D.M."/>
        </authorList>
    </citation>
    <scope>NUCLEOTIDE SEQUENCE</scope>
    <source>
        <strain evidence="1">Duluth1</strain>
        <tissue evidence="1">Whole animal</tissue>
    </source>
</reference>
<sequence length="50" mass="5783">MMAEGPSVVLRLPKIRKAIVASPEPILWFSKTRMEIEMLWLEGLIRDARC</sequence>
<dbReference type="Proteomes" id="UP000828390">
    <property type="component" value="Unassembled WGS sequence"/>
</dbReference>
<reference evidence="1" key="2">
    <citation type="submission" date="2020-11" db="EMBL/GenBank/DDBJ databases">
        <authorList>
            <person name="McCartney M.A."/>
            <person name="Auch B."/>
            <person name="Kono T."/>
            <person name="Mallez S."/>
            <person name="Becker A."/>
            <person name="Gohl D.M."/>
            <person name="Silverstein K.A.T."/>
            <person name="Koren S."/>
            <person name="Bechman K.B."/>
            <person name="Herman A."/>
            <person name="Abrahante J.E."/>
            <person name="Garbe J."/>
        </authorList>
    </citation>
    <scope>NUCLEOTIDE SEQUENCE</scope>
    <source>
        <strain evidence="1">Duluth1</strain>
        <tissue evidence="1">Whole animal</tissue>
    </source>
</reference>
<protein>
    <submittedName>
        <fullName evidence="1">Uncharacterized protein</fullName>
    </submittedName>
</protein>
<dbReference type="AlphaFoldDB" id="A0A9D4I483"/>
<gene>
    <name evidence="1" type="ORF">DPMN_048731</name>
</gene>
<name>A0A9D4I483_DREPO</name>
<proteinExistence type="predicted"/>